<comment type="caution">
    <text evidence="2">The sequence shown here is derived from an EMBL/GenBank/DDBJ whole genome shotgun (WGS) entry which is preliminary data.</text>
</comment>
<evidence type="ECO:0000313" key="2">
    <source>
        <dbReference type="EMBL" id="KAK0648552.1"/>
    </source>
</evidence>
<dbReference type="EMBL" id="JAULSV010000003">
    <property type="protein sequence ID" value="KAK0648552.1"/>
    <property type="molecule type" value="Genomic_DNA"/>
</dbReference>
<evidence type="ECO:0000256" key="1">
    <source>
        <dbReference type="SAM" id="SignalP"/>
    </source>
</evidence>
<keyword evidence="1" id="KW-0732">Signal</keyword>
<keyword evidence="3" id="KW-1185">Reference proteome</keyword>
<dbReference type="AlphaFoldDB" id="A0AA39YBP3"/>
<organism evidence="2 3">
    <name type="scientific">Cercophora newfieldiana</name>
    <dbReference type="NCBI Taxonomy" id="92897"/>
    <lineage>
        <taxon>Eukaryota</taxon>
        <taxon>Fungi</taxon>
        <taxon>Dikarya</taxon>
        <taxon>Ascomycota</taxon>
        <taxon>Pezizomycotina</taxon>
        <taxon>Sordariomycetes</taxon>
        <taxon>Sordariomycetidae</taxon>
        <taxon>Sordariales</taxon>
        <taxon>Lasiosphaeriaceae</taxon>
        <taxon>Cercophora</taxon>
    </lineage>
</organism>
<sequence>MRFTSILSLATAFSVASAMPTAEAPADDKLLMARDRGGRPNGAYWSVRTPNLPIIGHPTTCVWWYCSGGTAIPWIDCGYRACLIIDGVPNCSQVTPFSEAS</sequence>
<evidence type="ECO:0000313" key="3">
    <source>
        <dbReference type="Proteomes" id="UP001174936"/>
    </source>
</evidence>
<protein>
    <submittedName>
        <fullName evidence="2">Uncharacterized protein</fullName>
    </submittedName>
</protein>
<gene>
    <name evidence="2" type="ORF">B0T16DRAFT_456020</name>
</gene>
<feature type="signal peptide" evidence="1">
    <location>
        <begin position="1"/>
        <end position="18"/>
    </location>
</feature>
<proteinExistence type="predicted"/>
<name>A0AA39YBP3_9PEZI</name>
<feature type="chain" id="PRO_5041394149" evidence="1">
    <location>
        <begin position="19"/>
        <end position="101"/>
    </location>
</feature>
<dbReference type="Proteomes" id="UP001174936">
    <property type="component" value="Unassembled WGS sequence"/>
</dbReference>
<accession>A0AA39YBP3</accession>
<reference evidence="2" key="1">
    <citation type="submission" date="2023-06" db="EMBL/GenBank/DDBJ databases">
        <title>Genome-scale phylogeny and comparative genomics of the fungal order Sordariales.</title>
        <authorList>
            <consortium name="Lawrence Berkeley National Laboratory"/>
            <person name="Hensen N."/>
            <person name="Bonometti L."/>
            <person name="Westerberg I."/>
            <person name="Brannstrom I.O."/>
            <person name="Guillou S."/>
            <person name="Cros-Aarteil S."/>
            <person name="Calhoun S."/>
            <person name="Haridas S."/>
            <person name="Kuo A."/>
            <person name="Mondo S."/>
            <person name="Pangilinan J."/>
            <person name="Riley R."/>
            <person name="Labutti K."/>
            <person name="Andreopoulos B."/>
            <person name="Lipzen A."/>
            <person name="Chen C."/>
            <person name="Yanf M."/>
            <person name="Daum C."/>
            <person name="Ng V."/>
            <person name="Clum A."/>
            <person name="Steindorff A."/>
            <person name="Ohm R."/>
            <person name="Martin F."/>
            <person name="Silar P."/>
            <person name="Natvig D."/>
            <person name="Lalanne C."/>
            <person name="Gautier V."/>
            <person name="Ament-Velasquez S.L."/>
            <person name="Kruys A."/>
            <person name="Hutchinson M.I."/>
            <person name="Powell A.J."/>
            <person name="Barry K."/>
            <person name="Miller A.N."/>
            <person name="Grigoriev I.V."/>
            <person name="Debuchy R."/>
            <person name="Gladieux P."/>
            <person name="Thoren M.H."/>
            <person name="Johannesson H."/>
        </authorList>
    </citation>
    <scope>NUCLEOTIDE SEQUENCE</scope>
    <source>
        <strain evidence="2">SMH2532-1</strain>
    </source>
</reference>